<evidence type="ECO:0008006" key="4">
    <source>
        <dbReference type="Google" id="ProtNLM"/>
    </source>
</evidence>
<accession>A0ABU4UM06</accession>
<protein>
    <recommendedName>
        <fullName evidence="4">ANTAR domain-containing protein</fullName>
    </recommendedName>
</protein>
<keyword evidence="3" id="KW-1185">Reference proteome</keyword>
<gene>
    <name evidence="2" type="ORF">SK854_00265</name>
</gene>
<dbReference type="EMBL" id="JAXAVU010000001">
    <property type="protein sequence ID" value="MDX8140527.1"/>
    <property type="molecule type" value="Genomic_DNA"/>
</dbReference>
<evidence type="ECO:0000313" key="2">
    <source>
        <dbReference type="EMBL" id="MDX8140527.1"/>
    </source>
</evidence>
<dbReference type="Proteomes" id="UP001285352">
    <property type="component" value="Unassembled WGS sequence"/>
</dbReference>
<feature type="compositionally biased region" description="Basic and acidic residues" evidence="1">
    <location>
        <begin position="64"/>
        <end position="74"/>
    </location>
</feature>
<reference evidence="2 3" key="1">
    <citation type="submission" date="2023-11" db="EMBL/GenBank/DDBJ databases">
        <title>Lentzea sokolovensis, sp. nov., Lentzea kristufkii, sp. nov., and Lentzea miocenensis, sp. nov., rare actinobacteria from Sokolov Coal Basin, Miocene lacustrine sediment, Czech Republic.</title>
        <authorList>
            <person name="Lara A."/>
            <person name="Kotroba L."/>
            <person name="Nouioui I."/>
            <person name="Neumann-Schaal M."/>
            <person name="Mast Y."/>
            <person name="Chronakova A."/>
        </authorList>
    </citation>
    <scope>NUCLEOTIDE SEQUENCE [LARGE SCALE GENOMIC DNA]</scope>
    <source>
        <strain evidence="2 3">BCCO 10_0061</strain>
    </source>
</reference>
<sequence>MFDEKVLGGLGRVLAKAECLRDRGCQPILALAQVGQVNPTALEVAAAAHLVDEAFRDSGLADATRSDEGQHASRSDGVGALPQELASSDQAAEFAGQQAFVH</sequence>
<organism evidence="2 3">
    <name type="scientific">Lentzea sokolovensis</name>
    <dbReference type="NCBI Taxonomy" id="3095429"/>
    <lineage>
        <taxon>Bacteria</taxon>
        <taxon>Bacillati</taxon>
        <taxon>Actinomycetota</taxon>
        <taxon>Actinomycetes</taxon>
        <taxon>Pseudonocardiales</taxon>
        <taxon>Pseudonocardiaceae</taxon>
        <taxon>Lentzea</taxon>
    </lineage>
</organism>
<feature type="region of interest" description="Disordered" evidence="1">
    <location>
        <begin position="61"/>
        <end position="89"/>
    </location>
</feature>
<comment type="caution">
    <text evidence="2">The sequence shown here is derived from an EMBL/GenBank/DDBJ whole genome shotgun (WGS) entry which is preliminary data.</text>
</comment>
<evidence type="ECO:0000256" key="1">
    <source>
        <dbReference type="SAM" id="MobiDB-lite"/>
    </source>
</evidence>
<name>A0ABU4UM06_9PSEU</name>
<proteinExistence type="predicted"/>
<evidence type="ECO:0000313" key="3">
    <source>
        <dbReference type="Proteomes" id="UP001285352"/>
    </source>
</evidence>